<accession>A0A834T0W2</accession>
<protein>
    <submittedName>
        <fullName evidence="1">Uncharacterized protein</fullName>
    </submittedName>
</protein>
<evidence type="ECO:0000313" key="1">
    <source>
        <dbReference type="EMBL" id="KAF7813221.1"/>
    </source>
</evidence>
<organism evidence="1 2">
    <name type="scientific">Senna tora</name>
    <dbReference type="NCBI Taxonomy" id="362788"/>
    <lineage>
        <taxon>Eukaryota</taxon>
        <taxon>Viridiplantae</taxon>
        <taxon>Streptophyta</taxon>
        <taxon>Embryophyta</taxon>
        <taxon>Tracheophyta</taxon>
        <taxon>Spermatophyta</taxon>
        <taxon>Magnoliopsida</taxon>
        <taxon>eudicotyledons</taxon>
        <taxon>Gunneridae</taxon>
        <taxon>Pentapetalae</taxon>
        <taxon>rosids</taxon>
        <taxon>fabids</taxon>
        <taxon>Fabales</taxon>
        <taxon>Fabaceae</taxon>
        <taxon>Caesalpinioideae</taxon>
        <taxon>Cassia clade</taxon>
        <taxon>Senna</taxon>
    </lineage>
</organism>
<dbReference type="AlphaFoldDB" id="A0A834T0W2"/>
<evidence type="ECO:0000313" key="2">
    <source>
        <dbReference type="Proteomes" id="UP000634136"/>
    </source>
</evidence>
<name>A0A834T0W2_9FABA</name>
<proteinExistence type="predicted"/>
<keyword evidence="2" id="KW-1185">Reference proteome</keyword>
<reference evidence="1" key="1">
    <citation type="submission" date="2020-09" db="EMBL/GenBank/DDBJ databases">
        <title>Genome-Enabled Discovery of Anthraquinone Biosynthesis in Senna tora.</title>
        <authorList>
            <person name="Kang S.-H."/>
            <person name="Pandey R.P."/>
            <person name="Lee C.-M."/>
            <person name="Sim J.-S."/>
            <person name="Jeong J.-T."/>
            <person name="Choi B.-S."/>
            <person name="Jung M."/>
            <person name="Ginzburg D."/>
            <person name="Zhao K."/>
            <person name="Won S.Y."/>
            <person name="Oh T.-J."/>
            <person name="Yu Y."/>
            <person name="Kim N.-H."/>
            <person name="Lee O.R."/>
            <person name="Lee T.-H."/>
            <person name="Bashyal P."/>
            <person name="Kim T.-S."/>
            <person name="Lee W.-H."/>
            <person name="Kawkins C."/>
            <person name="Kim C.-K."/>
            <person name="Kim J.S."/>
            <person name="Ahn B.O."/>
            <person name="Rhee S.Y."/>
            <person name="Sohng J.K."/>
        </authorList>
    </citation>
    <scope>NUCLEOTIDE SEQUENCE</scope>
    <source>
        <tissue evidence="1">Leaf</tissue>
    </source>
</reference>
<dbReference type="Proteomes" id="UP000634136">
    <property type="component" value="Unassembled WGS sequence"/>
</dbReference>
<comment type="caution">
    <text evidence="1">The sequence shown here is derived from an EMBL/GenBank/DDBJ whole genome shotgun (WGS) entry which is preliminary data.</text>
</comment>
<gene>
    <name evidence="1" type="ORF">G2W53_034197</name>
</gene>
<dbReference type="EMBL" id="JAAIUW010000010">
    <property type="protein sequence ID" value="KAF7813221.1"/>
    <property type="molecule type" value="Genomic_DNA"/>
</dbReference>
<sequence>MAFGITEGMIDNSMIEDLDSTFYI</sequence>